<name>K3W7H0_GLOUD</name>
<dbReference type="HOGENOM" id="CLU_2781413_0_0_1"/>
<evidence type="ECO:0000313" key="2">
    <source>
        <dbReference type="Proteomes" id="UP000019132"/>
    </source>
</evidence>
<sequence>MDVLSSKTISEKSAAKILKKFVDAKEEEENIDLMMNDEVKFQLAQVLEHLEGKKQHVQPAVAQYEEEEE</sequence>
<proteinExistence type="predicted"/>
<dbReference type="eggNOG" id="ENOG502SFKN">
    <property type="taxonomic scope" value="Eukaryota"/>
</dbReference>
<reference evidence="1" key="3">
    <citation type="submission" date="2015-02" db="UniProtKB">
        <authorList>
            <consortium name="EnsemblProtists"/>
        </authorList>
    </citation>
    <scope>IDENTIFICATION</scope>
    <source>
        <strain evidence="1">DAOM BR144</strain>
    </source>
</reference>
<dbReference type="EnsemblProtists" id="PYU1_T000911">
    <property type="protein sequence ID" value="PYU1_T000911"/>
    <property type="gene ID" value="PYU1_G000911"/>
</dbReference>
<keyword evidence="2" id="KW-1185">Reference proteome</keyword>
<protein>
    <submittedName>
        <fullName evidence="1">Uncharacterized protein</fullName>
    </submittedName>
</protein>
<accession>K3W7H0</accession>
<dbReference type="AlphaFoldDB" id="K3W7H0"/>
<reference evidence="2" key="2">
    <citation type="submission" date="2010-04" db="EMBL/GenBank/DDBJ databases">
        <authorList>
            <person name="Buell R."/>
            <person name="Hamilton J."/>
            <person name="Hostetler J."/>
        </authorList>
    </citation>
    <scope>NUCLEOTIDE SEQUENCE [LARGE SCALE GENOMIC DNA]</scope>
    <source>
        <strain evidence="2">DAOM:BR144</strain>
    </source>
</reference>
<dbReference type="Proteomes" id="UP000019132">
    <property type="component" value="Unassembled WGS sequence"/>
</dbReference>
<dbReference type="VEuPathDB" id="FungiDB:PYU1_G000911"/>
<organism evidence="1 2">
    <name type="scientific">Globisporangium ultimum (strain ATCC 200006 / CBS 805.95 / DAOM BR144)</name>
    <name type="common">Pythium ultimum</name>
    <dbReference type="NCBI Taxonomy" id="431595"/>
    <lineage>
        <taxon>Eukaryota</taxon>
        <taxon>Sar</taxon>
        <taxon>Stramenopiles</taxon>
        <taxon>Oomycota</taxon>
        <taxon>Peronosporomycetes</taxon>
        <taxon>Pythiales</taxon>
        <taxon>Pythiaceae</taxon>
        <taxon>Globisporangium</taxon>
    </lineage>
</organism>
<dbReference type="OMA" id="MNEEVKF"/>
<dbReference type="EMBL" id="GL376620">
    <property type="status" value="NOT_ANNOTATED_CDS"/>
    <property type="molecule type" value="Genomic_DNA"/>
</dbReference>
<dbReference type="InParanoid" id="K3W7H0"/>
<reference evidence="2" key="1">
    <citation type="journal article" date="2010" name="Genome Biol.">
        <title>Genome sequence of the necrotrophic plant pathogen Pythium ultimum reveals original pathogenicity mechanisms and effector repertoire.</title>
        <authorList>
            <person name="Levesque C.A."/>
            <person name="Brouwer H."/>
            <person name="Cano L."/>
            <person name="Hamilton J.P."/>
            <person name="Holt C."/>
            <person name="Huitema E."/>
            <person name="Raffaele S."/>
            <person name="Robideau G.P."/>
            <person name="Thines M."/>
            <person name="Win J."/>
            <person name="Zerillo M.M."/>
            <person name="Beakes G.W."/>
            <person name="Boore J.L."/>
            <person name="Busam D."/>
            <person name="Dumas B."/>
            <person name="Ferriera S."/>
            <person name="Fuerstenberg S.I."/>
            <person name="Gachon C.M."/>
            <person name="Gaulin E."/>
            <person name="Govers F."/>
            <person name="Grenville-Briggs L."/>
            <person name="Horner N."/>
            <person name="Hostetler J."/>
            <person name="Jiang R.H."/>
            <person name="Johnson J."/>
            <person name="Krajaejun T."/>
            <person name="Lin H."/>
            <person name="Meijer H.J."/>
            <person name="Moore B."/>
            <person name="Morris P."/>
            <person name="Phuntmart V."/>
            <person name="Puiu D."/>
            <person name="Shetty J."/>
            <person name="Stajich J.E."/>
            <person name="Tripathy S."/>
            <person name="Wawra S."/>
            <person name="van West P."/>
            <person name="Whitty B.R."/>
            <person name="Coutinho P.M."/>
            <person name="Henrissat B."/>
            <person name="Martin F."/>
            <person name="Thomas P.D."/>
            <person name="Tyler B.M."/>
            <person name="De Vries R.P."/>
            <person name="Kamoun S."/>
            <person name="Yandell M."/>
            <person name="Tisserat N."/>
            <person name="Buell C.R."/>
        </authorList>
    </citation>
    <scope>NUCLEOTIDE SEQUENCE</scope>
    <source>
        <strain evidence="2">DAOM:BR144</strain>
    </source>
</reference>
<evidence type="ECO:0000313" key="1">
    <source>
        <dbReference type="EnsemblProtists" id="PYU1_T000911"/>
    </source>
</evidence>